<gene>
    <name evidence="1" type="ORF">PCANC_13678</name>
</gene>
<name>A0A2N5SQ26_9BASI</name>
<dbReference type="Proteomes" id="UP000235388">
    <property type="component" value="Unassembled WGS sequence"/>
</dbReference>
<proteinExistence type="predicted"/>
<sequence length="105" mass="11931">MKHLADVLANLYNRTPDGALHIDPASLGVIQKLMEIEAARLSQMEQMVSQLLKTQDHMLKNQEQMSRDANELRARVILNPRGRSPQIRRCLLFLNQQNPSEVADG</sequence>
<organism evidence="1 2">
    <name type="scientific">Puccinia coronata f. sp. avenae</name>
    <dbReference type="NCBI Taxonomy" id="200324"/>
    <lineage>
        <taxon>Eukaryota</taxon>
        <taxon>Fungi</taxon>
        <taxon>Dikarya</taxon>
        <taxon>Basidiomycota</taxon>
        <taxon>Pucciniomycotina</taxon>
        <taxon>Pucciniomycetes</taxon>
        <taxon>Pucciniales</taxon>
        <taxon>Pucciniaceae</taxon>
        <taxon>Puccinia</taxon>
    </lineage>
</organism>
<reference evidence="1 2" key="1">
    <citation type="submission" date="2017-11" db="EMBL/GenBank/DDBJ databases">
        <title>De novo assembly and phasing of dikaryotic genomes from two isolates of Puccinia coronata f. sp. avenae, the causal agent of oat crown rust.</title>
        <authorList>
            <person name="Miller M.E."/>
            <person name="Zhang Y."/>
            <person name="Omidvar V."/>
            <person name="Sperschneider J."/>
            <person name="Schwessinger B."/>
            <person name="Raley C."/>
            <person name="Palmer J.M."/>
            <person name="Garnica D."/>
            <person name="Upadhyaya N."/>
            <person name="Rathjen J."/>
            <person name="Taylor J.M."/>
            <person name="Park R.F."/>
            <person name="Dodds P.N."/>
            <person name="Hirsch C.D."/>
            <person name="Kianian S.F."/>
            <person name="Figueroa M."/>
        </authorList>
    </citation>
    <scope>NUCLEOTIDE SEQUENCE [LARGE SCALE GENOMIC DNA]</scope>
    <source>
        <strain evidence="1">12NC29</strain>
    </source>
</reference>
<dbReference type="AlphaFoldDB" id="A0A2N5SQ26"/>
<dbReference type="EMBL" id="PGCJ01000898">
    <property type="protein sequence ID" value="PLW15348.1"/>
    <property type="molecule type" value="Genomic_DNA"/>
</dbReference>
<dbReference type="OrthoDB" id="10595034at2759"/>
<comment type="caution">
    <text evidence="1">The sequence shown here is derived from an EMBL/GenBank/DDBJ whole genome shotgun (WGS) entry which is preliminary data.</text>
</comment>
<keyword evidence="2" id="KW-1185">Reference proteome</keyword>
<accession>A0A2N5SQ26</accession>
<evidence type="ECO:0000313" key="2">
    <source>
        <dbReference type="Proteomes" id="UP000235388"/>
    </source>
</evidence>
<evidence type="ECO:0000313" key="1">
    <source>
        <dbReference type="EMBL" id="PLW15348.1"/>
    </source>
</evidence>
<protein>
    <submittedName>
        <fullName evidence="1">Uncharacterized protein</fullName>
    </submittedName>
</protein>